<evidence type="ECO:0000256" key="7">
    <source>
        <dbReference type="ARBA" id="ARBA00023136"/>
    </source>
</evidence>
<comment type="subcellular location">
    <subcellularLocation>
        <location evidence="1 8">Cell membrane</location>
        <topology evidence="1 8">Multi-pass membrane protein</topology>
    </subcellularLocation>
</comment>
<proteinExistence type="inferred from homology"/>
<protein>
    <recommendedName>
        <fullName evidence="8">CASP-like protein</fullName>
    </recommendedName>
</protein>
<dbReference type="InterPro" id="IPR006702">
    <property type="entry name" value="CASP_dom"/>
</dbReference>
<feature type="transmembrane region" description="Helical" evidence="8">
    <location>
        <begin position="47"/>
        <end position="67"/>
    </location>
</feature>
<feature type="region of interest" description="Disordered" evidence="9">
    <location>
        <begin position="1"/>
        <end position="22"/>
    </location>
</feature>
<evidence type="ECO:0000256" key="2">
    <source>
        <dbReference type="ARBA" id="ARBA00007651"/>
    </source>
</evidence>
<evidence type="ECO:0000256" key="9">
    <source>
        <dbReference type="SAM" id="MobiDB-lite"/>
    </source>
</evidence>
<dbReference type="PANTHER" id="PTHR33573">
    <property type="entry name" value="CASP-LIKE PROTEIN 4A4"/>
    <property type="match status" value="1"/>
</dbReference>
<evidence type="ECO:0000313" key="11">
    <source>
        <dbReference type="EMBL" id="KAL0324326.1"/>
    </source>
</evidence>
<evidence type="ECO:0000256" key="1">
    <source>
        <dbReference type="ARBA" id="ARBA00004651"/>
    </source>
</evidence>
<keyword evidence="6 8" id="KW-1133">Transmembrane helix</keyword>
<dbReference type="GO" id="GO:0005886">
    <property type="term" value="C:plasma membrane"/>
    <property type="evidence" value="ECO:0007669"/>
    <property type="project" value="UniProtKB-SubCell"/>
</dbReference>
<evidence type="ECO:0000256" key="6">
    <source>
        <dbReference type="ARBA" id="ARBA00022989"/>
    </source>
</evidence>
<keyword evidence="5 8" id="KW-0812">Transmembrane</keyword>
<comment type="caution">
    <text evidence="11">The sequence shown here is derived from an EMBL/GenBank/DDBJ whole genome shotgun (WGS) entry which is preliminary data.</text>
</comment>
<evidence type="ECO:0000256" key="8">
    <source>
        <dbReference type="RuleBase" id="RU361233"/>
    </source>
</evidence>
<comment type="similarity">
    <text evidence="2 8">Belongs to the Casparian strip membrane proteins (CASP) family.</text>
</comment>
<evidence type="ECO:0000256" key="5">
    <source>
        <dbReference type="ARBA" id="ARBA00022692"/>
    </source>
</evidence>
<name>A0AAW2M2J6_9LAMI</name>
<feature type="transmembrane region" description="Helical" evidence="8">
    <location>
        <begin position="87"/>
        <end position="106"/>
    </location>
</feature>
<keyword evidence="4 8" id="KW-1003">Cell membrane</keyword>
<reference evidence="11" key="2">
    <citation type="journal article" date="2024" name="Plant">
        <title>Genomic evolution and insights into agronomic trait innovations of Sesamum species.</title>
        <authorList>
            <person name="Miao H."/>
            <person name="Wang L."/>
            <person name="Qu L."/>
            <person name="Liu H."/>
            <person name="Sun Y."/>
            <person name="Le M."/>
            <person name="Wang Q."/>
            <person name="Wei S."/>
            <person name="Zheng Y."/>
            <person name="Lin W."/>
            <person name="Duan Y."/>
            <person name="Cao H."/>
            <person name="Xiong S."/>
            <person name="Wang X."/>
            <person name="Wei L."/>
            <person name="Li C."/>
            <person name="Ma Q."/>
            <person name="Ju M."/>
            <person name="Zhao R."/>
            <person name="Li G."/>
            <person name="Mu C."/>
            <person name="Tian Q."/>
            <person name="Mei H."/>
            <person name="Zhang T."/>
            <person name="Gao T."/>
            <person name="Zhang H."/>
        </authorList>
    </citation>
    <scope>NUCLEOTIDE SEQUENCE</scope>
    <source>
        <strain evidence="11">KEN8</strain>
    </source>
</reference>
<dbReference type="AlphaFoldDB" id="A0AAW2M2J6"/>
<sequence length="253" mass="27560">MSSTSVSPAAAYTSPQPRPPLPTPSPFSFSAASTRWSSRNPTQTANLSLRFLALVLSFAAALSLAAISPTTTKFKKHSNSFCDYPELVYCFTVNILAFLYAAYQLFKSICDIAHRGVFISDMVSDYISLIFDQLAGYLVVSASSVAVPVIQHMYNGTSLRKAATVSVCMSFASFLVIAASGVLSGYRTLSTKFLSPSEMVKDIYVRNDSFYLVQVSRSTNPDYVATIHCKVGTVAPLRTALAENMRNTFLIIM</sequence>
<evidence type="ECO:0000259" key="10">
    <source>
        <dbReference type="Pfam" id="PF04535"/>
    </source>
</evidence>
<keyword evidence="7 8" id="KW-0472">Membrane</keyword>
<accession>A0AAW2M2J6</accession>
<feature type="domain" description="Casparian strip membrane protein" evidence="10">
    <location>
        <begin position="41"/>
        <end position="176"/>
    </location>
</feature>
<dbReference type="Pfam" id="PF04535">
    <property type="entry name" value="CASP_dom"/>
    <property type="match status" value="1"/>
</dbReference>
<organism evidence="11">
    <name type="scientific">Sesamum calycinum</name>
    <dbReference type="NCBI Taxonomy" id="2727403"/>
    <lineage>
        <taxon>Eukaryota</taxon>
        <taxon>Viridiplantae</taxon>
        <taxon>Streptophyta</taxon>
        <taxon>Embryophyta</taxon>
        <taxon>Tracheophyta</taxon>
        <taxon>Spermatophyta</taxon>
        <taxon>Magnoliopsida</taxon>
        <taxon>eudicotyledons</taxon>
        <taxon>Gunneridae</taxon>
        <taxon>Pentapetalae</taxon>
        <taxon>asterids</taxon>
        <taxon>lamiids</taxon>
        <taxon>Lamiales</taxon>
        <taxon>Pedaliaceae</taxon>
        <taxon>Sesamum</taxon>
    </lineage>
</organism>
<gene>
    <name evidence="11" type="ORF">Scaly_2399700</name>
</gene>
<evidence type="ECO:0000256" key="4">
    <source>
        <dbReference type="ARBA" id="ARBA00022475"/>
    </source>
</evidence>
<feature type="transmembrane region" description="Helical" evidence="8">
    <location>
        <begin position="162"/>
        <end position="186"/>
    </location>
</feature>
<dbReference type="EMBL" id="JACGWM010000015">
    <property type="protein sequence ID" value="KAL0324326.1"/>
    <property type="molecule type" value="Genomic_DNA"/>
</dbReference>
<reference evidence="11" key="1">
    <citation type="submission" date="2020-06" db="EMBL/GenBank/DDBJ databases">
        <authorList>
            <person name="Li T."/>
            <person name="Hu X."/>
            <person name="Zhang T."/>
            <person name="Song X."/>
            <person name="Zhang H."/>
            <person name="Dai N."/>
            <person name="Sheng W."/>
            <person name="Hou X."/>
            <person name="Wei L."/>
        </authorList>
    </citation>
    <scope>NUCLEOTIDE SEQUENCE</scope>
    <source>
        <strain evidence="11">KEN8</strain>
        <tissue evidence="11">Leaf</tissue>
    </source>
</reference>
<evidence type="ECO:0000256" key="3">
    <source>
        <dbReference type="ARBA" id="ARBA00011489"/>
    </source>
</evidence>
<comment type="subunit">
    <text evidence="3 8">Homodimer and heterodimers.</text>
</comment>
<dbReference type="PANTHER" id="PTHR33573:SF15">
    <property type="entry name" value="CASP-LIKE PROTEIN 4A4"/>
    <property type="match status" value="1"/>
</dbReference>
<feature type="transmembrane region" description="Helical" evidence="8">
    <location>
        <begin position="126"/>
        <end position="150"/>
    </location>
</feature>